<dbReference type="Gene3D" id="2.40.128.130">
    <property type="entry name" value="Autotransporter beta-domain"/>
    <property type="match status" value="1"/>
</dbReference>
<dbReference type="PRINTS" id="PR01484">
    <property type="entry name" value="PRTACTNFAMLY"/>
</dbReference>
<dbReference type="EC" id="5.1.3.37" evidence="4"/>
<dbReference type="InterPro" id="IPR051551">
    <property type="entry name" value="Autotransporter_adhesion"/>
</dbReference>
<dbReference type="InterPro" id="IPR011050">
    <property type="entry name" value="Pectin_lyase_fold/virulence"/>
</dbReference>
<dbReference type="Pfam" id="PF13229">
    <property type="entry name" value="Beta_helix"/>
    <property type="match status" value="1"/>
</dbReference>
<dbReference type="EMBL" id="JBHFXX010000011">
    <property type="protein sequence ID" value="MFB3801548.1"/>
    <property type="molecule type" value="Genomic_DNA"/>
</dbReference>
<dbReference type="Gene3D" id="2.160.20.20">
    <property type="match status" value="2"/>
</dbReference>
<evidence type="ECO:0000256" key="8">
    <source>
        <dbReference type="SAM" id="SignalP"/>
    </source>
</evidence>
<evidence type="ECO:0000256" key="4">
    <source>
        <dbReference type="ARBA" id="ARBA00012124"/>
    </source>
</evidence>
<comment type="pathway">
    <text evidence="2">Glycan biosynthesis; alginate biosynthesis.</text>
</comment>
<dbReference type="PANTHER" id="PTHR35037">
    <property type="entry name" value="C-TERMINAL REGION OF AIDA-LIKE PROTEIN"/>
    <property type="match status" value="1"/>
</dbReference>
<dbReference type="InterPro" id="IPR005546">
    <property type="entry name" value="Autotransporte_beta"/>
</dbReference>
<evidence type="ECO:0000256" key="7">
    <source>
        <dbReference type="ARBA" id="ARBA00023235"/>
    </source>
</evidence>
<dbReference type="Proteomes" id="UP001577047">
    <property type="component" value="Unassembled WGS sequence"/>
</dbReference>
<dbReference type="InterPro" id="IPR006315">
    <property type="entry name" value="OM_autotransptr_brl_dom"/>
</dbReference>
<dbReference type="NCBIfam" id="TIGR01414">
    <property type="entry name" value="autotrans_barl"/>
    <property type="match status" value="1"/>
</dbReference>
<dbReference type="SUPFAM" id="SSF51126">
    <property type="entry name" value="Pectin lyase-like"/>
    <property type="match status" value="2"/>
</dbReference>
<evidence type="ECO:0000313" key="11">
    <source>
        <dbReference type="Proteomes" id="UP001577047"/>
    </source>
</evidence>
<evidence type="ECO:0000259" key="9">
    <source>
        <dbReference type="PROSITE" id="PS51208"/>
    </source>
</evidence>
<evidence type="ECO:0000256" key="5">
    <source>
        <dbReference type="ARBA" id="ARBA00022729"/>
    </source>
</evidence>
<dbReference type="Pfam" id="PF03797">
    <property type="entry name" value="Autotransporter"/>
    <property type="match status" value="1"/>
</dbReference>
<sequence>MKSTGVALMSGCRFTFILMKRSPTLVALCALTPFALAANLGPGDSATVNPGTAPETWTLESASLSVLAGAETLGINARAGSTVSLDGVSVNSGAQPGVSMIGSNATIRNSTISSTSATGLQAVRALQAGASGSLVEVSNSTISGIGRGVTVSSGSTVTLTDSTITGLGAQGTSIAGSGLGVSITGGEAILRGSNATGSRWGAGLFALNSDEAAPRLVLDNAGLTSQEGSAIVVGNLRGEAMQADIVIANGSQLNAANQTLIEVGLPSDPAGAIAQARVLIDASSLTGNINAATGAVADVTLANAAALTGDLNNLNSLALDASTVVGNLNQPLGSSATATLSNGSRFTGNFNNVGTLTADASAIEGNVLSAAGSSTRVALGNASSLDGNVTNAASLSLDNSRMTGDMTQDVPGSGALNLANGAEFNGTARNVGSTTLTTGSRLTGDVVDGGTLSLDASSLQGNVLSAAGSGTRVALGNASSLDGNVTNAASLSLDNSRMTGDMTQDVPGSGALNLANSAEFNGTARNVGSTTLTTGSRLTGDVVDGGTLSLDASSLQGNVLSGTGSTTAIRLNNASTLDGNVNNVASLSLDNSRMTGDMTQDVPGSGALSLSNGSLFTGTVRNVGATAIASNARLNMINDSSVGALSLDGGTVDLRAGQAGFRTLTATSLQGAGTFVLGTDLAAHQSDLVNIEGQAQGQHGLLIQNTGAEPLSGDQPQRVVHTEGGPAQFSLISETGTVDVGAYSYLLQQRDTDWYLAQAEIPIISPSATTAIAVFSAAPSVWYGELTTLRSRMGELRDGGAGQGGVWARTYANRYRVSTADQVDYQQTQQGISFGIDTALPAESGQWLVGVMGGYSDSELNMRLGSNGRVDSYYLGLYSTWLTDSGYYLDAVIKANRFDNKADVRMSDGNKAKGDYSNYGVGGQVEAGRHIKLDDGWFIEPYAQVAALWVEGENYRLDNDLRASSNKADSLLGKVGTHLGRTIPLQSGGFVQPYVKVAAAREFARNNEVKVNDNTFHDDLSGARAEFGGGVVAKISGTLQAHVDVDYSTGKHIEQPWGVNVGVRFSW</sequence>
<evidence type="ECO:0000313" key="10">
    <source>
        <dbReference type="EMBL" id="MFB3801548.1"/>
    </source>
</evidence>
<evidence type="ECO:0000256" key="1">
    <source>
        <dbReference type="ARBA" id="ARBA00001550"/>
    </source>
</evidence>
<dbReference type="PROSITE" id="PS51208">
    <property type="entry name" value="AUTOTRANSPORTER"/>
    <property type="match status" value="1"/>
</dbReference>
<keyword evidence="6" id="KW-0016">Alginate biosynthesis</keyword>
<comment type="catalytic activity">
    <reaction evidence="1">
        <text>[(1-&gt;4)-beta-D-mannuronosyl](n) = [alginate](n)</text>
        <dbReference type="Rhea" id="RHEA:45572"/>
        <dbReference type="Rhea" id="RHEA-COMP:11264"/>
        <dbReference type="Rhea" id="RHEA-COMP:11270"/>
        <dbReference type="ChEBI" id="CHEBI:58187"/>
        <dbReference type="ChEBI" id="CHEBI:85311"/>
        <dbReference type="EC" id="5.1.3.37"/>
    </reaction>
</comment>
<feature type="signal peptide" evidence="8">
    <location>
        <begin position="1"/>
        <end position="37"/>
    </location>
</feature>
<dbReference type="InterPro" id="IPR036709">
    <property type="entry name" value="Autotransporte_beta_dom_sf"/>
</dbReference>
<accession>A0ABV4ZA97</accession>
<feature type="chain" id="PRO_5046711814" description="mannuronan 5-epimerase" evidence="8">
    <location>
        <begin position="38"/>
        <end position="1067"/>
    </location>
</feature>
<keyword evidence="11" id="KW-1185">Reference proteome</keyword>
<dbReference type="SMART" id="SM00869">
    <property type="entry name" value="Autotransporter"/>
    <property type="match status" value="1"/>
</dbReference>
<reference evidence="10 11" key="1">
    <citation type="submission" date="2024-09" db="EMBL/GenBank/DDBJ databases">
        <authorList>
            <person name="Fullem K."/>
        </authorList>
    </citation>
    <scope>NUCLEOTIDE SEQUENCE [LARGE SCALE GENOMIC DNA]</scope>
    <source>
        <strain evidence="11">K1(2024)</strain>
    </source>
</reference>
<dbReference type="CDD" id="cd01343">
    <property type="entry name" value="PL1_Passenger_AT"/>
    <property type="match status" value="1"/>
</dbReference>
<dbReference type="InterPro" id="IPR039448">
    <property type="entry name" value="Beta_helix"/>
</dbReference>
<evidence type="ECO:0000256" key="2">
    <source>
        <dbReference type="ARBA" id="ARBA00005182"/>
    </source>
</evidence>
<name>A0ABV4ZA97_9PSED</name>
<dbReference type="RefSeq" id="WP_369811516.1">
    <property type="nucleotide sequence ID" value="NZ_JAUQOQ010000012.1"/>
</dbReference>
<dbReference type="InterPro" id="IPR003991">
    <property type="entry name" value="Pertactin_virulence_factor"/>
</dbReference>
<gene>
    <name evidence="10" type="ORF">ACE1YR_14110</name>
</gene>
<keyword evidence="5 8" id="KW-0732">Signal</keyword>
<comment type="caution">
    <text evidence="10">The sequence shown here is derived from an EMBL/GenBank/DDBJ whole genome shotgun (WGS) entry which is preliminary data.</text>
</comment>
<evidence type="ECO:0000256" key="3">
    <source>
        <dbReference type="ARBA" id="ARBA00010085"/>
    </source>
</evidence>
<feature type="domain" description="Autotransporter" evidence="9">
    <location>
        <begin position="799"/>
        <end position="1067"/>
    </location>
</feature>
<evidence type="ECO:0000256" key="6">
    <source>
        <dbReference type="ARBA" id="ARBA00022841"/>
    </source>
</evidence>
<dbReference type="PANTHER" id="PTHR35037:SF7">
    <property type="entry name" value="AUTOTRANSPORTER"/>
    <property type="match status" value="1"/>
</dbReference>
<dbReference type="Pfam" id="PF03212">
    <property type="entry name" value="Pertactin"/>
    <property type="match status" value="1"/>
</dbReference>
<comment type="similarity">
    <text evidence="3">Belongs to the D-mannuronate C5-epimerase family.</text>
</comment>
<organism evidence="10 11">
    <name type="scientific">Pseudomonas boreofloridensis</name>
    <dbReference type="NCBI Taxonomy" id="3064348"/>
    <lineage>
        <taxon>Bacteria</taxon>
        <taxon>Pseudomonadati</taxon>
        <taxon>Pseudomonadota</taxon>
        <taxon>Gammaproteobacteria</taxon>
        <taxon>Pseudomonadales</taxon>
        <taxon>Pseudomonadaceae</taxon>
        <taxon>Pseudomonas</taxon>
    </lineage>
</organism>
<dbReference type="InterPro" id="IPR004899">
    <property type="entry name" value="Pertactin_central"/>
</dbReference>
<dbReference type="InterPro" id="IPR006626">
    <property type="entry name" value="PbH1"/>
</dbReference>
<dbReference type="SMART" id="SM00710">
    <property type="entry name" value="PbH1"/>
    <property type="match status" value="4"/>
</dbReference>
<dbReference type="InterPro" id="IPR012332">
    <property type="entry name" value="Autotransporter_pectin_lyase_C"/>
</dbReference>
<dbReference type="SUPFAM" id="SSF103515">
    <property type="entry name" value="Autotransporter"/>
    <property type="match status" value="1"/>
</dbReference>
<proteinExistence type="inferred from homology"/>
<keyword evidence="7" id="KW-0413">Isomerase</keyword>
<protein>
    <recommendedName>
        <fullName evidence="4">mannuronan 5-epimerase</fullName>
        <ecNumber evidence="4">5.1.3.37</ecNumber>
    </recommendedName>
</protein>